<feature type="transmembrane region" description="Helical" evidence="1">
    <location>
        <begin position="21"/>
        <end position="40"/>
    </location>
</feature>
<keyword evidence="1" id="KW-0472">Membrane</keyword>
<feature type="transmembrane region" description="Helical" evidence="1">
    <location>
        <begin position="138"/>
        <end position="155"/>
    </location>
</feature>
<evidence type="ECO:0000259" key="2">
    <source>
        <dbReference type="Pfam" id="PF24803"/>
    </source>
</evidence>
<accession>A0AAW0G452</accession>
<comment type="caution">
    <text evidence="3">The sequence shown here is derived from an EMBL/GenBank/DDBJ whole genome shotgun (WGS) entry which is preliminary data.</text>
</comment>
<dbReference type="Proteomes" id="UP001385951">
    <property type="component" value="Unassembled WGS sequence"/>
</dbReference>
<evidence type="ECO:0000256" key="1">
    <source>
        <dbReference type="SAM" id="Phobius"/>
    </source>
</evidence>
<sequence>MSDFPVIAGFYRLLFMYFEPFSTILPAVMIWTVPGAGWFHHELVPDGAPSGLLDDRTTMAVWQLGNCYFLLSLLEGLGLRAVRDALPGNPVAQERIAGATLTAMAIADATHIVVSWLALPTSLRYSFSSWNGTTHGNVTFVVFLLATRLAWFAGVGRKRYYYGQKTQSIKRD</sequence>
<dbReference type="Pfam" id="PF24803">
    <property type="entry name" value="DUF7704"/>
    <property type="match status" value="1"/>
</dbReference>
<proteinExistence type="predicted"/>
<name>A0AAW0G452_9APHY</name>
<dbReference type="PANTHER" id="PTHR37019:SF2">
    <property type="entry name" value="EXPERA DOMAIN-CONTAINING PROTEIN"/>
    <property type="match status" value="1"/>
</dbReference>
<keyword evidence="1" id="KW-1133">Transmembrane helix</keyword>
<feature type="transmembrane region" description="Helical" evidence="1">
    <location>
        <begin position="60"/>
        <end position="79"/>
    </location>
</feature>
<evidence type="ECO:0000313" key="4">
    <source>
        <dbReference type="Proteomes" id="UP001385951"/>
    </source>
</evidence>
<keyword evidence="4" id="KW-1185">Reference proteome</keyword>
<organism evidence="3 4">
    <name type="scientific">Cerrena zonata</name>
    <dbReference type="NCBI Taxonomy" id="2478898"/>
    <lineage>
        <taxon>Eukaryota</taxon>
        <taxon>Fungi</taxon>
        <taxon>Dikarya</taxon>
        <taxon>Basidiomycota</taxon>
        <taxon>Agaricomycotina</taxon>
        <taxon>Agaricomycetes</taxon>
        <taxon>Polyporales</taxon>
        <taxon>Cerrenaceae</taxon>
        <taxon>Cerrena</taxon>
    </lineage>
</organism>
<dbReference type="AlphaFoldDB" id="A0AAW0G452"/>
<evidence type="ECO:0000313" key="3">
    <source>
        <dbReference type="EMBL" id="KAK7688108.1"/>
    </source>
</evidence>
<feature type="transmembrane region" description="Helical" evidence="1">
    <location>
        <begin position="99"/>
        <end position="118"/>
    </location>
</feature>
<reference evidence="3 4" key="1">
    <citation type="submission" date="2022-09" db="EMBL/GenBank/DDBJ databases">
        <authorList>
            <person name="Palmer J.M."/>
        </authorList>
    </citation>
    <scope>NUCLEOTIDE SEQUENCE [LARGE SCALE GENOMIC DNA]</scope>
    <source>
        <strain evidence="3 4">DSM 7382</strain>
    </source>
</reference>
<dbReference type="EMBL" id="JASBNA010000011">
    <property type="protein sequence ID" value="KAK7688108.1"/>
    <property type="molecule type" value="Genomic_DNA"/>
</dbReference>
<dbReference type="InterPro" id="IPR056121">
    <property type="entry name" value="DUF7704"/>
</dbReference>
<feature type="domain" description="DUF7704" evidence="2">
    <location>
        <begin position="8"/>
        <end position="156"/>
    </location>
</feature>
<gene>
    <name evidence="3" type="ORF">QCA50_008478</name>
</gene>
<dbReference type="PANTHER" id="PTHR37019">
    <property type="entry name" value="CHROMOSOME 1, WHOLE GENOME SHOTGUN SEQUENCE"/>
    <property type="match status" value="1"/>
</dbReference>
<protein>
    <recommendedName>
        <fullName evidence="2">DUF7704 domain-containing protein</fullName>
    </recommendedName>
</protein>
<keyword evidence="1" id="KW-0812">Transmembrane</keyword>